<dbReference type="InterPro" id="IPR011008">
    <property type="entry name" value="Dimeric_a/b-barrel"/>
</dbReference>
<dbReference type="InterPro" id="IPR009799">
    <property type="entry name" value="EthD_dom"/>
</dbReference>
<dbReference type="Proteomes" id="UP000297245">
    <property type="component" value="Unassembled WGS sequence"/>
</dbReference>
<dbReference type="EMBL" id="ML179128">
    <property type="protein sequence ID" value="THU98850.1"/>
    <property type="molecule type" value="Genomic_DNA"/>
</dbReference>
<keyword evidence="4" id="KW-1185">Reference proteome</keyword>
<dbReference type="GO" id="GO:0016491">
    <property type="term" value="F:oxidoreductase activity"/>
    <property type="evidence" value="ECO:0007669"/>
    <property type="project" value="InterPro"/>
</dbReference>
<gene>
    <name evidence="3" type="ORF">K435DRAFT_752494</name>
</gene>
<dbReference type="AlphaFoldDB" id="A0A4S8M9E0"/>
<feature type="domain" description="EthD" evidence="2">
    <location>
        <begin position="26"/>
        <end position="120"/>
    </location>
</feature>
<comment type="similarity">
    <text evidence="1">Belongs to the tpcK family.</text>
</comment>
<dbReference type="Gene3D" id="3.30.70.100">
    <property type="match status" value="1"/>
</dbReference>
<evidence type="ECO:0000259" key="2">
    <source>
        <dbReference type="Pfam" id="PF07110"/>
    </source>
</evidence>
<protein>
    <recommendedName>
        <fullName evidence="2">EthD domain-containing protein</fullName>
    </recommendedName>
</protein>
<evidence type="ECO:0000313" key="3">
    <source>
        <dbReference type="EMBL" id="THU98850.1"/>
    </source>
</evidence>
<proteinExistence type="inferred from homology"/>
<sequence>MSSQTTDRQPALRTDRVRMLALITKKPSISHEEFERHWFEQHSQVILSLDAAKKNLLKYEQLHINANIKALFQTLNAPLIDCDGAAILEAESYETLFKVLNDPEFKAAIDADEERFLDRSKTRILPLDFLAFIDK</sequence>
<organism evidence="3 4">
    <name type="scientific">Dendrothele bispora (strain CBS 962.96)</name>
    <dbReference type="NCBI Taxonomy" id="1314807"/>
    <lineage>
        <taxon>Eukaryota</taxon>
        <taxon>Fungi</taxon>
        <taxon>Dikarya</taxon>
        <taxon>Basidiomycota</taxon>
        <taxon>Agaricomycotina</taxon>
        <taxon>Agaricomycetes</taxon>
        <taxon>Agaricomycetidae</taxon>
        <taxon>Agaricales</taxon>
        <taxon>Agaricales incertae sedis</taxon>
        <taxon>Dendrothele</taxon>
    </lineage>
</organism>
<evidence type="ECO:0000256" key="1">
    <source>
        <dbReference type="ARBA" id="ARBA00005986"/>
    </source>
</evidence>
<dbReference type="Pfam" id="PF07110">
    <property type="entry name" value="EthD"/>
    <property type="match status" value="1"/>
</dbReference>
<reference evidence="3 4" key="1">
    <citation type="journal article" date="2019" name="Nat. Ecol. Evol.">
        <title>Megaphylogeny resolves global patterns of mushroom evolution.</title>
        <authorList>
            <person name="Varga T."/>
            <person name="Krizsan K."/>
            <person name="Foldi C."/>
            <person name="Dima B."/>
            <person name="Sanchez-Garcia M."/>
            <person name="Sanchez-Ramirez S."/>
            <person name="Szollosi G.J."/>
            <person name="Szarkandi J.G."/>
            <person name="Papp V."/>
            <person name="Albert L."/>
            <person name="Andreopoulos W."/>
            <person name="Angelini C."/>
            <person name="Antonin V."/>
            <person name="Barry K.W."/>
            <person name="Bougher N.L."/>
            <person name="Buchanan P."/>
            <person name="Buyck B."/>
            <person name="Bense V."/>
            <person name="Catcheside P."/>
            <person name="Chovatia M."/>
            <person name="Cooper J."/>
            <person name="Damon W."/>
            <person name="Desjardin D."/>
            <person name="Finy P."/>
            <person name="Geml J."/>
            <person name="Haridas S."/>
            <person name="Hughes K."/>
            <person name="Justo A."/>
            <person name="Karasinski D."/>
            <person name="Kautmanova I."/>
            <person name="Kiss B."/>
            <person name="Kocsube S."/>
            <person name="Kotiranta H."/>
            <person name="LaButti K.M."/>
            <person name="Lechner B.E."/>
            <person name="Liimatainen K."/>
            <person name="Lipzen A."/>
            <person name="Lukacs Z."/>
            <person name="Mihaltcheva S."/>
            <person name="Morgado L.N."/>
            <person name="Niskanen T."/>
            <person name="Noordeloos M.E."/>
            <person name="Ohm R.A."/>
            <person name="Ortiz-Santana B."/>
            <person name="Ovrebo C."/>
            <person name="Racz N."/>
            <person name="Riley R."/>
            <person name="Savchenko A."/>
            <person name="Shiryaev A."/>
            <person name="Soop K."/>
            <person name="Spirin V."/>
            <person name="Szebenyi C."/>
            <person name="Tomsovsky M."/>
            <person name="Tulloss R.E."/>
            <person name="Uehling J."/>
            <person name="Grigoriev I.V."/>
            <person name="Vagvolgyi C."/>
            <person name="Papp T."/>
            <person name="Martin F.M."/>
            <person name="Miettinen O."/>
            <person name="Hibbett D.S."/>
            <person name="Nagy L.G."/>
        </authorList>
    </citation>
    <scope>NUCLEOTIDE SEQUENCE [LARGE SCALE GENOMIC DNA]</scope>
    <source>
        <strain evidence="3 4">CBS 962.96</strain>
    </source>
</reference>
<dbReference type="OrthoDB" id="3183782at2759"/>
<dbReference type="SUPFAM" id="SSF54909">
    <property type="entry name" value="Dimeric alpha+beta barrel"/>
    <property type="match status" value="1"/>
</dbReference>
<evidence type="ECO:0000313" key="4">
    <source>
        <dbReference type="Proteomes" id="UP000297245"/>
    </source>
</evidence>
<accession>A0A4S8M9E0</accession>
<name>A0A4S8M9E0_DENBC</name>